<feature type="region of interest" description="Disordered" evidence="1">
    <location>
        <begin position="140"/>
        <end position="163"/>
    </location>
</feature>
<organism evidence="2 3">
    <name type="scientific">Actinacidiphila epipremni</name>
    <dbReference type="NCBI Taxonomy" id="2053013"/>
    <lineage>
        <taxon>Bacteria</taxon>
        <taxon>Bacillati</taxon>
        <taxon>Actinomycetota</taxon>
        <taxon>Actinomycetes</taxon>
        <taxon>Kitasatosporales</taxon>
        <taxon>Streptomycetaceae</taxon>
        <taxon>Actinacidiphila</taxon>
    </lineage>
</organism>
<evidence type="ECO:0000313" key="2">
    <source>
        <dbReference type="EMBL" id="NJP47167.1"/>
    </source>
</evidence>
<proteinExistence type="predicted"/>
<name>A0ABX0ZWM5_9ACTN</name>
<reference evidence="2 3" key="1">
    <citation type="submission" date="2020-03" db="EMBL/GenBank/DDBJ databases">
        <title>WGS of actinomycetes isolated from Thailand.</title>
        <authorList>
            <person name="Thawai C."/>
        </authorList>
    </citation>
    <scope>NUCLEOTIDE SEQUENCE [LARGE SCALE GENOMIC DNA]</scope>
    <source>
        <strain evidence="2 3">PRB2-1</strain>
    </source>
</reference>
<comment type="caution">
    <text evidence="2">The sequence shown here is derived from an EMBL/GenBank/DDBJ whole genome shotgun (WGS) entry which is preliminary data.</text>
</comment>
<dbReference type="RefSeq" id="WP_167986010.1">
    <property type="nucleotide sequence ID" value="NZ_JAATEJ010000027.1"/>
</dbReference>
<evidence type="ECO:0000313" key="3">
    <source>
        <dbReference type="Proteomes" id="UP000734511"/>
    </source>
</evidence>
<gene>
    <name evidence="2" type="ORF">HCN08_27740</name>
</gene>
<feature type="compositionally biased region" description="Low complexity" evidence="1">
    <location>
        <begin position="140"/>
        <end position="153"/>
    </location>
</feature>
<evidence type="ECO:0000256" key="1">
    <source>
        <dbReference type="SAM" id="MobiDB-lite"/>
    </source>
</evidence>
<accession>A0ABX0ZWM5</accession>
<dbReference type="EMBL" id="JAATEJ010000027">
    <property type="protein sequence ID" value="NJP47167.1"/>
    <property type="molecule type" value="Genomic_DNA"/>
</dbReference>
<sequence>MKELALTLRSLLSPEGPAHMVLYDRDTPRIVVDAPGMEESGHERAGRLLYYVLEELAPDFANLRTGALIRTVLRVPSGAVFFYLIQSGIHLYAATDRVDRLEEVDEALADKVNDIRASINYSVLDFGSFMSRAARRAAADPSGNPAAAGAPAAPDHDEKTAGSGTVDLEEHVHTVMGRVPAPGRTSEVLREALDLHGLHYLAYYDGSTALHTTDIFAHPGLGRYFLGPTPRARRERYGRLGRLLPGVVRRLNTSVGPVMQGELLQVVLDVEQGAAYYHVLRDGHFLVGVTLDQARVAEADKRMTRVGRDLMSA</sequence>
<dbReference type="Proteomes" id="UP000734511">
    <property type="component" value="Unassembled WGS sequence"/>
</dbReference>
<keyword evidence="3" id="KW-1185">Reference proteome</keyword>
<protein>
    <submittedName>
        <fullName evidence="2">Uncharacterized protein</fullName>
    </submittedName>
</protein>